<dbReference type="Pfam" id="PF01549">
    <property type="entry name" value="ShK"/>
    <property type="match status" value="2"/>
</dbReference>
<protein>
    <submittedName>
        <fullName evidence="4">ShKT domain-containing protein</fullName>
    </submittedName>
</protein>
<reference evidence="4" key="1">
    <citation type="submission" date="2016-11" db="UniProtKB">
        <authorList>
            <consortium name="WormBaseParasite"/>
        </authorList>
    </citation>
    <scope>IDENTIFICATION</scope>
</reference>
<organism evidence="3 4">
    <name type="scientific">Meloidogyne hapla</name>
    <name type="common">Root-knot nematode worm</name>
    <dbReference type="NCBI Taxonomy" id="6305"/>
    <lineage>
        <taxon>Eukaryota</taxon>
        <taxon>Metazoa</taxon>
        <taxon>Ecdysozoa</taxon>
        <taxon>Nematoda</taxon>
        <taxon>Chromadorea</taxon>
        <taxon>Rhabditida</taxon>
        <taxon>Tylenchina</taxon>
        <taxon>Tylenchomorpha</taxon>
        <taxon>Tylenchoidea</taxon>
        <taxon>Meloidogynidae</taxon>
        <taxon>Meloidogyninae</taxon>
        <taxon>Meloidogyne</taxon>
    </lineage>
</organism>
<feature type="chain" id="PRO_5009315619" evidence="1">
    <location>
        <begin position="22"/>
        <end position="325"/>
    </location>
</feature>
<dbReference type="InterPro" id="IPR003582">
    <property type="entry name" value="ShKT_dom"/>
</dbReference>
<sequence>MLNKLIFIILYYLFNFTFISSLPSNQNNQNNQLIQQNKNFQNIQRSISGCLFCSLCGLPEIPSSSWIRPNINLKPKNKCEDQSSKCNEFLTLCDDEIYKHFLRSHCAYTCGICKETLKTTIKTKTILTTTLIPKITKYTKTSIKPKITTKTFKTTLKQKSKSQESNEQTKNKLTTNKTIKIKENTKEIIKTTTTIPKTIEGITDEVSIEENTEEPLEECEDIGQNCKAMESGCQDMGQRHILGTFCRKTCKFSAIGGDPNPCQSPLLQKPGLTLTEELIDGQKVCCGFDKQINGYLPDGQKEDLNLRKRPKGSKLICKSKKRVFL</sequence>
<accession>A0A1I8BB27</accession>
<dbReference type="AlphaFoldDB" id="A0A1I8BB27"/>
<dbReference type="Proteomes" id="UP000095281">
    <property type="component" value="Unplaced"/>
</dbReference>
<dbReference type="SMART" id="SM00254">
    <property type="entry name" value="ShKT"/>
    <property type="match status" value="2"/>
</dbReference>
<feature type="domain" description="ShKT" evidence="2">
    <location>
        <begin position="78"/>
        <end position="114"/>
    </location>
</feature>
<name>A0A1I8BB27_MELHA</name>
<dbReference type="Gene3D" id="1.10.10.1940">
    <property type="match status" value="1"/>
</dbReference>
<evidence type="ECO:0000313" key="4">
    <source>
        <dbReference type="WBParaSite" id="MhA1_Contig1744.frz3.gene10"/>
    </source>
</evidence>
<feature type="signal peptide" evidence="1">
    <location>
        <begin position="1"/>
        <end position="21"/>
    </location>
</feature>
<evidence type="ECO:0000256" key="1">
    <source>
        <dbReference type="SAM" id="SignalP"/>
    </source>
</evidence>
<evidence type="ECO:0000259" key="2">
    <source>
        <dbReference type="SMART" id="SM00254"/>
    </source>
</evidence>
<evidence type="ECO:0000313" key="3">
    <source>
        <dbReference type="Proteomes" id="UP000095281"/>
    </source>
</evidence>
<proteinExistence type="predicted"/>
<dbReference type="WBParaSite" id="MhA1_Contig1744.frz3.gene10">
    <property type="protein sequence ID" value="MhA1_Contig1744.frz3.gene10"/>
    <property type="gene ID" value="MhA1_Contig1744.frz3.gene10"/>
</dbReference>
<feature type="domain" description="ShKT" evidence="2">
    <location>
        <begin position="218"/>
        <end position="254"/>
    </location>
</feature>
<keyword evidence="1" id="KW-0732">Signal</keyword>
<keyword evidence="3" id="KW-1185">Reference proteome</keyword>